<dbReference type="AlphaFoldDB" id="A0A151R515"/>
<organism evidence="5 6">
    <name type="scientific">Cajanus cajan</name>
    <name type="common">Pigeon pea</name>
    <name type="synonym">Cajanus indicus</name>
    <dbReference type="NCBI Taxonomy" id="3821"/>
    <lineage>
        <taxon>Eukaryota</taxon>
        <taxon>Viridiplantae</taxon>
        <taxon>Streptophyta</taxon>
        <taxon>Embryophyta</taxon>
        <taxon>Tracheophyta</taxon>
        <taxon>Spermatophyta</taxon>
        <taxon>Magnoliopsida</taxon>
        <taxon>eudicotyledons</taxon>
        <taxon>Gunneridae</taxon>
        <taxon>Pentapetalae</taxon>
        <taxon>rosids</taxon>
        <taxon>fabids</taxon>
        <taxon>Fabales</taxon>
        <taxon>Fabaceae</taxon>
        <taxon>Papilionoideae</taxon>
        <taxon>50 kb inversion clade</taxon>
        <taxon>NPAAA clade</taxon>
        <taxon>indigoferoid/millettioid clade</taxon>
        <taxon>Phaseoleae</taxon>
        <taxon>Cajanus</taxon>
    </lineage>
</organism>
<dbReference type="PANTHER" id="PTHR47991">
    <property type="entry name" value="OXOGLUTARATE/IRON-DEPENDENT DIOXYGENASE"/>
    <property type="match status" value="1"/>
</dbReference>
<keyword evidence="6" id="KW-1185">Reference proteome</keyword>
<sequence length="285" mass="32699">MPHLSSEVPVIDSALLSNGNKEELFKLDVACKEWGFFQLVNHGVQKELVKKMKILMSLIEMEEASTFTPSIPLPNNVQEMVRNNPLHVPKRYVRSQEELEKSNYMPHLSSQIPVIDLALLSNGNKGELFKLDIACKEWGFFQVVNHGVQKELLHKMKEASSEFFKLPIEEKNKYAMAPNDIQGYGQVYVASEEQTLDWSDALMLITYPTQFKKLQFWPKTPEGFKEIIEAYASEVRRVGEELLSSLSVIIGMQKHDFLGLHKESLQGLRVNYLLGTMAIKERREK</sequence>
<evidence type="ECO:0000259" key="4">
    <source>
        <dbReference type="Pfam" id="PF14226"/>
    </source>
</evidence>
<dbReference type="GO" id="GO:0046872">
    <property type="term" value="F:metal ion binding"/>
    <property type="evidence" value="ECO:0007669"/>
    <property type="project" value="UniProtKB-KW"/>
</dbReference>
<proteinExistence type="predicted"/>
<dbReference type="Gene3D" id="2.60.120.330">
    <property type="entry name" value="B-lactam Antibiotic, Isopenicillin N Synthase, Chain"/>
    <property type="match status" value="2"/>
</dbReference>
<dbReference type="Gramene" id="C.cajan_36932.t">
    <property type="protein sequence ID" value="C.cajan_36932.t"/>
    <property type="gene ID" value="C.cajan_36932"/>
</dbReference>
<keyword evidence="1" id="KW-0479">Metal-binding</keyword>
<dbReference type="Pfam" id="PF14226">
    <property type="entry name" value="DIOX_N"/>
    <property type="match status" value="2"/>
</dbReference>
<dbReference type="InterPro" id="IPR027443">
    <property type="entry name" value="IPNS-like_sf"/>
</dbReference>
<dbReference type="InterPro" id="IPR050295">
    <property type="entry name" value="Plant_2OG-oxidoreductases"/>
</dbReference>
<dbReference type="STRING" id="3821.A0A151R515"/>
<protein>
    <submittedName>
        <fullName evidence="5">S-norcoclaurine synthase 1</fullName>
    </submittedName>
</protein>
<reference evidence="5" key="1">
    <citation type="journal article" date="2012" name="Nat. Biotechnol.">
        <title>Draft genome sequence of pigeonpea (Cajanus cajan), an orphan legume crop of resource-poor farmers.</title>
        <authorList>
            <person name="Varshney R.K."/>
            <person name="Chen W."/>
            <person name="Li Y."/>
            <person name="Bharti A.K."/>
            <person name="Saxena R.K."/>
            <person name="Schlueter J.A."/>
            <person name="Donoghue M.T."/>
            <person name="Azam S."/>
            <person name="Fan G."/>
            <person name="Whaley A.M."/>
            <person name="Farmer A.D."/>
            <person name="Sheridan J."/>
            <person name="Iwata A."/>
            <person name="Tuteja R."/>
            <person name="Penmetsa R.V."/>
            <person name="Wu W."/>
            <person name="Upadhyaya H.D."/>
            <person name="Yang S.P."/>
            <person name="Shah T."/>
            <person name="Saxena K.B."/>
            <person name="Michael T."/>
            <person name="McCombie W.R."/>
            <person name="Yang B."/>
            <person name="Zhang G."/>
            <person name="Yang H."/>
            <person name="Wang J."/>
            <person name="Spillane C."/>
            <person name="Cook D.R."/>
            <person name="May G.D."/>
            <person name="Xu X."/>
            <person name="Jackson S.A."/>
        </authorList>
    </citation>
    <scope>NUCLEOTIDE SEQUENCE [LARGE SCALE GENOMIC DNA]</scope>
</reference>
<feature type="domain" description="Non-haem dioxygenase N-terminal" evidence="4">
    <location>
        <begin position="112"/>
        <end position="219"/>
    </location>
</feature>
<evidence type="ECO:0000313" key="6">
    <source>
        <dbReference type="Proteomes" id="UP000075243"/>
    </source>
</evidence>
<dbReference type="OMA" id="MAPNDIQ"/>
<evidence type="ECO:0000256" key="3">
    <source>
        <dbReference type="ARBA" id="ARBA00023004"/>
    </source>
</evidence>
<dbReference type="GO" id="GO:0031418">
    <property type="term" value="F:L-ascorbic acid binding"/>
    <property type="evidence" value="ECO:0007669"/>
    <property type="project" value="UniProtKB-KW"/>
</dbReference>
<feature type="domain" description="Non-haem dioxygenase N-terminal" evidence="4">
    <location>
        <begin position="8"/>
        <end position="53"/>
    </location>
</feature>
<dbReference type="EMBL" id="KQ484094">
    <property type="protein sequence ID" value="KYP37525.1"/>
    <property type="molecule type" value="Genomic_DNA"/>
</dbReference>
<dbReference type="FunFam" id="2.60.120.330:FF:000079">
    <property type="entry name" value="Protein SRG1"/>
    <property type="match status" value="1"/>
</dbReference>
<dbReference type="InterPro" id="IPR026992">
    <property type="entry name" value="DIOX_N"/>
</dbReference>
<dbReference type="Proteomes" id="UP000075243">
    <property type="component" value="Unassembled WGS sequence"/>
</dbReference>
<evidence type="ECO:0000313" key="5">
    <source>
        <dbReference type="EMBL" id="KYP37525.1"/>
    </source>
</evidence>
<dbReference type="SUPFAM" id="SSF51197">
    <property type="entry name" value="Clavaminate synthase-like"/>
    <property type="match status" value="2"/>
</dbReference>
<name>A0A151R515_CAJCA</name>
<keyword evidence="2" id="KW-0847">Vitamin C</keyword>
<keyword evidence="3" id="KW-0408">Iron</keyword>
<gene>
    <name evidence="5" type="ORF">KK1_041278</name>
</gene>
<evidence type="ECO:0000256" key="2">
    <source>
        <dbReference type="ARBA" id="ARBA00022896"/>
    </source>
</evidence>
<evidence type="ECO:0000256" key="1">
    <source>
        <dbReference type="ARBA" id="ARBA00022723"/>
    </source>
</evidence>
<accession>A0A151R515</accession>